<evidence type="ECO:0000313" key="3">
    <source>
        <dbReference type="Proteomes" id="UP001295423"/>
    </source>
</evidence>
<proteinExistence type="predicted"/>
<comment type="caution">
    <text evidence="2">The sequence shown here is derived from an EMBL/GenBank/DDBJ whole genome shotgun (WGS) entry which is preliminary data.</text>
</comment>
<gene>
    <name evidence="2" type="ORF">CYCCA115_LOCUS6964</name>
</gene>
<dbReference type="AlphaFoldDB" id="A0AAD2FLD3"/>
<dbReference type="SUPFAM" id="SSF48371">
    <property type="entry name" value="ARM repeat"/>
    <property type="match status" value="1"/>
</dbReference>
<feature type="compositionally biased region" description="Basic and acidic residues" evidence="1">
    <location>
        <begin position="30"/>
        <end position="51"/>
    </location>
</feature>
<dbReference type="EMBL" id="CAKOGP040000890">
    <property type="protein sequence ID" value="CAJ1940282.1"/>
    <property type="molecule type" value="Genomic_DNA"/>
</dbReference>
<dbReference type="Proteomes" id="UP001295423">
    <property type="component" value="Unassembled WGS sequence"/>
</dbReference>
<accession>A0AAD2FLD3</accession>
<sequence>MALEITVNTQLLQDLYYGGHHPVPKGAAANDKENAKPKEHPPPSRKPEKWALESPRKEIKQKMKRTLRSLQNSDSEIEAQCAIASLCYQASFDGDSRQDDKIERKLCRRLFRLKAIPVLLKALEKWRESLCFASQTVILLIKITYFEPNRSLTHVLEHNGIPLLLNIGTHYHQDDLNLSADILLVLENLSRHDASRGDSSLEQSRTKSCCPLDGIMKKVLATSDCIDFVATKMHDYPHDDILQRNACGYLENIGYFAAHCSHHHKNNYKNKLHKRGIPYLLEKAIDNFWYSNTRVASQAREALCVIDNLYHQQYGAPVE</sequence>
<dbReference type="InterPro" id="IPR016024">
    <property type="entry name" value="ARM-type_fold"/>
</dbReference>
<organism evidence="2 3">
    <name type="scientific">Cylindrotheca closterium</name>
    <dbReference type="NCBI Taxonomy" id="2856"/>
    <lineage>
        <taxon>Eukaryota</taxon>
        <taxon>Sar</taxon>
        <taxon>Stramenopiles</taxon>
        <taxon>Ochrophyta</taxon>
        <taxon>Bacillariophyta</taxon>
        <taxon>Bacillariophyceae</taxon>
        <taxon>Bacillariophycidae</taxon>
        <taxon>Bacillariales</taxon>
        <taxon>Bacillariaceae</taxon>
        <taxon>Cylindrotheca</taxon>
    </lineage>
</organism>
<evidence type="ECO:0000256" key="1">
    <source>
        <dbReference type="SAM" id="MobiDB-lite"/>
    </source>
</evidence>
<evidence type="ECO:0000313" key="2">
    <source>
        <dbReference type="EMBL" id="CAJ1940282.1"/>
    </source>
</evidence>
<dbReference type="Gene3D" id="1.25.10.10">
    <property type="entry name" value="Leucine-rich Repeat Variant"/>
    <property type="match status" value="1"/>
</dbReference>
<dbReference type="InterPro" id="IPR011989">
    <property type="entry name" value="ARM-like"/>
</dbReference>
<reference evidence="2" key="1">
    <citation type="submission" date="2023-08" db="EMBL/GenBank/DDBJ databases">
        <authorList>
            <person name="Audoor S."/>
            <person name="Bilcke G."/>
        </authorList>
    </citation>
    <scope>NUCLEOTIDE SEQUENCE</scope>
</reference>
<keyword evidence="3" id="KW-1185">Reference proteome</keyword>
<protein>
    <submittedName>
        <fullName evidence="2">Uncharacterized protein</fullName>
    </submittedName>
</protein>
<name>A0AAD2FLD3_9STRA</name>
<feature type="region of interest" description="Disordered" evidence="1">
    <location>
        <begin position="22"/>
        <end position="51"/>
    </location>
</feature>